<accession>B1MAD3</accession>
<dbReference type="SUPFAM" id="SSF47413">
    <property type="entry name" value="lambda repressor-like DNA-binding domains"/>
    <property type="match status" value="1"/>
</dbReference>
<dbReference type="CDD" id="cd00093">
    <property type="entry name" value="HTH_XRE"/>
    <property type="match status" value="1"/>
</dbReference>
<dbReference type="GO" id="GO:0003677">
    <property type="term" value="F:DNA binding"/>
    <property type="evidence" value="ECO:0007669"/>
    <property type="project" value="InterPro"/>
</dbReference>
<evidence type="ECO:0000313" key="2">
    <source>
        <dbReference type="EMBL" id="ACB28458.1"/>
    </source>
</evidence>
<dbReference type="EMBL" id="CP001009">
    <property type="protein sequence ID" value="ACB28458.1"/>
    <property type="molecule type" value="Genomic_DNA"/>
</dbReference>
<proteinExistence type="predicted"/>
<protein>
    <submittedName>
        <fullName evidence="2">Transcriptional regulator, XRE family</fullName>
    </submittedName>
</protein>
<dbReference type="InterPro" id="IPR010982">
    <property type="entry name" value="Lambda_DNA-bd_dom_sf"/>
</dbReference>
<reference evidence="2 3" key="1">
    <citation type="submission" date="2008-03" db="EMBL/GenBank/DDBJ databases">
        <title>Complete sequence of plasmid8 of Methylobacterium radiotolerans JCM 2831.</title>
        <authorList>
            <consortium name="US DOE Joint Genome Institute"/>
            <person name="Copeland A."/>
            <person name="Lucas S."/>
            <person name="Lapidus A."/>
            <person name="Glavina del Rio T."/>
            <person name="Dalin E."/>
            <person name="Tice H."/>
            <person name="Bruce D."/>
            <person name="Goodwin L."/>
            <person name="Pitluck S."/>
            <person name="Kiss H."/>
            <person name="Brettin T."/>
            <person name="Detter J.C."/>
            <person name="Han C."/>
            <person name="Kuske C.R."/>
            <person name="Schmutz J."/>
            <person name="Larimer F."/>
            <person name="Land M."/>
            <person name="Hauser L."/>
            <person name="Kyrpides N."/>
            <person name="Mikhailova N."/>
            <person name="Marx C.J."/>
            <person name="Richardson P."/>
        </authorList>
    </citation>
    <scope>NUCLEOTIDE SEQUENCE [LARGE SCALE GENOMIC DNA]</scope>
    <source>
        <strain evidence="3">ATCC 27329 / DSM 1819 / JCM 2831 / NBRC 15690 / NCIMB 10815 / 0-1</strain>
        <plasmid evidence="3">Plasmid pMRAD08</plasmid>
    </source>
</reference>
<dbReference type="GeneID" id="6141856"/>
<dbReference type="HOGENOM" id="CLU_066192_28_3_5"/>
<dbReference type="RefSeq" id="WP_012327524.1">
    <property type="nucleotide sequence ID" value="NC_010507.1"/>
</dbReference>
<dbReference type="PROSITE" id="PS50943">
    <property type="entry name" value="HTH_CROC1"/>
    <property type="match status" value="1"/>
</dbReference>
<dbReference type="Gene3D" id="1.10.260.40">
    <property type="entry name" value="lambda repressor-like DNA-binding domains"/>
    <property type="match status" value="1"/>
</dbReference>
<keyword evidence="2" id="KW-0614">Plasmid</keyword>
<dbReference type="KEGG" id="mrd:Mrad2831_6546"/>
<dbReference type="InterPro" id="IPR001387">
    <property type="entry name" value="Cro/C1-type_HTH"/>
</dbReference>
<name>B1MAD3_METRJ</name>
<evidence type="ECO:0000259" key="1">
    <source>
        <dbReference type="PROSITE" id="PS50943"/>
    </source>
</evidence>
<gene>
    <name evidence="2" type="ordered locus">Mrad2831_6546</name>
</gene>
<geneLocation type="plasmid" evidence="2 3">
    <name>pMRAD08</name>
</geneLocation>
<dbReference type="Pfam" id="PF01381">
    <property type="entry name" value="HTH_3"/>
    <property type="match status" value="1"/>
</dbReference>
<dbReference type="AlphaFoldDB" id="B1MAD3"/>
<dbReference type="Proteomes" id="UP000006589">
    <property type="component" value="Plasmid pMRAD08"/>
</dbReference>
<evidence type="ECO:0000313" key="3">
    <source>
        <dbReference type="Proteomes" id="UP000006589"/>
    </source>
</evidence>
<feature type="domain" description="HTH cro/C1-type" evidence="1">
    <location>
        <begin position="10"/>
        <end position="62"/>
    </location>
</feature>
<organism evidence="2 3">
    <name type="scientific">Methylobacterium radiotolerans (strain ATCC 27329 / DSM 1819 / JCM 2831 / NBRC 15690 / NCIMB 10815 / 0-1)</name>
    <dbReference type="NCBI Taxonomy" id="426355"/>
    <lineage>
        <taxon>Bacteria</taxon>
        <taxon>Pseudomonadati</taxon>
        <taxon>Pseudomonadota</taxon>
        <taxon>Alphaproteobacteria</taxon>
        <taxon>Hyphomicrobiales</taxon>
        <taxon>Methylobacteriaceae</taxon>
        <taxon>Methylobacterium</taxon>
    </lineage>
</organism>
<sequence length="79" mass="8424">MTILAPSTCKAARAGLDIPVRELARRADVSTNTLTRYENGAELRARTVKAIQEALEAAGATFLADDGQGPGVRLRERNG</sequence>